<sequence>MKTSIATLAILVVTALGQKTTFLCNDISNNVVQDDSICSGAGGAPLGRGICCIAQSNALARSRFDIACDDKLGTVQSTGEACEA</sequence>
<evidence type="ECO:0000256" key="1">
    <source>
        <dbReference type="SAM" id="SignalP"/>
    </source>
</evidence>
<feature type="chain" id="PRO_5020460505" evidence="1">
    <location>
        <begin position="18"/>
        <end position="84"/>
    </location>
</feature>
<dbReference type="OrthoDB" id="4796575at2759"/>
<evidence type="ECO:0000313" key="3">
    <source>
        <dbReference type="Proteomes" id="UP000305883"/>
    </source>
</evidence>
<keyword evidence="1" id="KW-0732">Signal</keyword>
<organism evidence="2 3">
    <name type="scientific">Colletotrichum higginsianum</name>
    <dbReference type="NCBI Taxonomy" id="80884"/>
    <lineage>
        <taxon>Eukaryota</taxon>
        <taxon>Fungi</taxon>
        <taxon>Dikarya</taxon>
        <taxon>Ascomycota</taxon>
        <taxon>Pezizomycotina</taxon>
        <taxon>Sordariomycetes</taxon>
        <taxon>Hypocreomycetidae</taxon>
        <taxon>Glomerellales</taxon>
        <taxon>Glomerellaceae</taxon>
        <taxon>Colletotrichum</taxon>
        <taxon>Colletotrichum destructivum species complex</taxon>
    </lineage>
</organism>
<comment type="caution">
    <text evidence="2">The sequence shown here is derived from an EMBL/GenBank/DDBJ whole genome shotgun (WGS) entry which is preliminary data.</text>
</comment>
<dbReference type="EMBL" id="MWPZ01000006">
    <property type="protein sequence ID" value="TIC96055.1"/>
    <property type="molecule type" value="Genomic_DNA"/>
</dbReference>
<feature type="signal peptide" evidence="1">
    <location>
        <begin position="1"/>
        <end position="17"/>
    </location>
</feature>
<reference evidence="2 3" key="1">
    <citation type="journal article" date="2019" name="Genome Biol. Evol.">
        <title>Genomic Plasticity Mediated by Transposable Elements in the Plant Pathogenic Fungus Colletotrichum higginsianum.</title>
        <authorList>
            <person name="Tsushima A."/>
            <person name="Gan P."/>
            <person name="Kumakura N."/>
            <person name="Narusaka M."/>
            <person name="Takano Y."/>
            <person name="Narusaka Y."/>
            <person name="Shirasu K."/>
        </authorList>
    </citation>
    <scope>NUCLEOTIDE SEQUENCE [LARGE SCALE GENOMIC DNA]</scope>
    <source>
        <strain evidence="2 3">MAFF305635-RFP</strain>
    </source>
</reference>
<evidence type="ECO:0000313" key="2">
    <source>
        <dbReference type="EMBL" id="TIC96055.1"/>
    </source>
</evidence>
<dbReference type="AlphaFoldDB" id="A0A4T0VV93"/>
<proteinExistence type="predicted"/>
<dbReference type="Proteomes" id="UP000305883">
    <property type="component" value="Unassembled WGS sequence"/>
</dbReference>
<gene>
    <name evidence="2" type="ORF">CH35J_007794</name>
</gene>
<protein>
    <submittedName>
        <fullName evidence="2">Uncharacterized protein</fullName>
    </submittedName>
</protein>
<name>A0A4T0VV93_9PEZI</name>
<accession>A0A4T0VV93</accession>